<reference evidence="2 3" key="1">
    <citation type="submission" date="2024-01" db="EMBL/GenBank/DDBJ databases">
        <title>Genome assemblies of Stephania.</title>
        <authorList>
            <person name="Yang L."/>
        </authorList>
    </citation>
    <scope>NUCLEOTIDE SEQUENCE [LARGE SCALE GENOMIC DNA]</scope>
    <source>
        <strain evidence="2">JXDWG</strain>
        <tissue evidence="2">Leaf</tissue>
    </source>
</reference>
<dbReference type="EMBL" id="JBBNAG010000005">
    <property type="protein sequence ID" value="KAK9132879.1"/>
    <property type="molecule type" value="Genomic_DNA"/>
</dbReference>
<organism evidence="2 3">
    <name type="scientific">Stephania cephalantha</name>
    <dbReference type="NCBI Taxonomy" id="152367"/>
    <lineage>
        <taxon>Eukaryota</taxon>
        <taxon>Viridiplantae</taxon>
        <taxon>Streptophyta</taxon>
        <taxon>Embryophyta</taxon>
        <taxon>Tracheophyta</taxon>
        <taxon>Spermatophyta</taxon>
        <taxon>Magnoliopsida</taxon>
        <taxon>Ranunculales</taxon>
        <taxon>Menispermaceae</taxon>
        <taxon>Menispermoideae</taxon>
        <taxon>Cissampelideae</taxon>
        <taxon>Stephania</taxon>
    </lineage>
</organism>
<feature type="region of interest" description="Disordered" evidence="1">
    <location>
        <begin position="90"/>
        <end position="119"/>
    </location>
</feature>
<dbReference type="Proteomes" id="UP001419268">
    <property type="component" value="Unassembled WGS sequence"/>
</dbReference>
<comment type="caution">
    <text evidence="2">The sequence shown here is derived from an EMBL/GenBank/DDBJ whole genome shotgun (WGS) entry which is preliminary data.</text>
</comment>
<protein>
    <submittedName>
        <fullName evidence="2">Uncharacterized protein</fullName>
    </submittedName>
</protein>
<evidence type="ECO:0000313" key="3">
    <source>
        <dbReference type="Proteomes" id="UP001419268"/>
    </source>
</evidence>
<evidence type="ECO:0000256" key="1">
    <source>
        <dbReference type="SAM" id="MobiDB-lite"/>
    </source>
</evidence>
<sequence>MTKEGFAEVVERSGATASERVCDSGGTVLDDERRKQSEWAADESERDLQIATAEQRVREAMASASSVRQSGVGVLAAVDVQRRRWMRQTDIDAGVVQAPTEASQQTRQKNKRKDPRLGL</sequence>
<evidence type="ECO:0000313" key="2">
    <source>
        <dbReference type="EMBL" id="KAK9132879.1"/>
    </source>
</evidence>
<keyword evidence="3" id="KW-1185">Reference proteome</keyword>
<proteinExistence type="predicted"/>
<feature type="compositionally biased region" description="Basic and acidic residues" evidence="1">
    <location>
        <begin position="1"/>
        <end position="11"/>
    </location>
</feature>
<feature type="compositionally biased region" description="Basic residues" evidence="1">
    <location>
        <begin position="108"/>
        <end position="119"/>
    </location>
</feature>
<gene>
    <name evidence="2" type="ORF">Scep_012407</name>
</gene>
<dbReference type="AlphaFoldDB" id="A0AAP0P7G9"/>
<name>A0AAP0P7G9_9MAGN</name>
<accession>A0AAP0P7G9</accession>
<feature type="region of interest" description="Disordered" evidence="1">
    <location>
        <begin position="1"/>
        <end position="47"/>
    </location>
</feature>